<dbReference type="Gene3D" id="3.20.20.100">
    <property type="entry name" value="NADP-dependent oxidoreductase domain"/>
    <property type="match status" value="1"/>
</dbReference>
<dbReference type="InterPro" id="IPR050523">
    <property type="entry name" value="AKR_Detox_Biosynth"/>
</dbReference>
<evidence type="ECO:0000256" key="1">
    <source>
        <dbReference type="ARBA" id="ARBA00022857"/>
    </source>
</evidence>
<dbReference type="GeneID" id="18807492"/>
<proteinExistence type="inferred from homology"/>
<keyword evidence="5" id="KW-1185">Reference proteome</keyword>
<dbReference type="AlphaFoldDB" id="R7RY45"/>
<dbReference type="OrthoDB" id="48988at2759"/>
<dbReference type="PANTHER" id="PTHR43364">
    <property type="entry name" value="NADH-SPECIFIC METHYLGLYOXAL REDUCTASE-RELATED"/>
    <property type="match status" value="1"/>
</dbReference>
<dbReference type="InterPro" id="IPR023210">
    <property type="entry name" value="NADP_OxRdtase_dom"/>
</dbReference>
<dbReference type="Proteomes" id="UP000053927">
    <property type="component" value="Unassembled WGS sequence"/>
</dbReference>
<dbReference type="RefSeq" id="XP_007310467.1">
    <property type="nucleotide sequence ID" value="XM_007310405.1"/>
</dbReference>
<protein>
    <submittedName>
        <fullName evidence="4">Aryl-alcohol dehydrogenase</fullName>
    </submittedName>
</protein>
<dbReference type="EMBL" id="JH687398">
    <property type="protein sequence ID" value="EIM80326.1"/>
    <property type="molecule type" value="Genomic_DNA"/>
</dbReference>
<name>R7RY45_STEHR</name>
<gene>
    <name evidence="4" type="ORF">STEHIDRAFT_87288</name>
</gene>
<dbReference type="SUPFAM" id="SSF51430">
    <property type="entry name" value="NAD(P)-linked oxidoreductase"/>
    <property type="match status" value="1"/>
</dbReference>
<dbReference type="PANTHER" id="PTHR43364:SF7">
    <property type="entry name" value="NADP-DEPENDENT OXIDOREDUCTASE DOMAIN-CONTAINING PROTEIN-RELATED"/>
    <property type="match status" value="1"/>
</dbReference>
<dbReference type="Pfam" id="PF00248">
    <property type="entry name" value="Aldo_ket_red"/>
    <property type="match status" value="1"/>
</dbReference>
<feature type="domain" description="NADP-dependent oxidoreductase" evidence="3">
    <location>
        <begin position="30"/>
        <end position="340"/>
    </location>
</feature>
<evidence type="ECO:0000259" key="3">
    <source>
        <dbReference type="Pfam" id="PF00248"/>
    </source>
</evidence>
<sequence>MSLYAAPAPPQTKLGRYRQLAPRAALHVSPLVLGGGTVGDKWSVFGAGATDKKSSFALLDAYFDAGGNFIDTANNYQDGSSEAFIGEWMQERNIRDQVVVATKYTSSIKRGDPSIKLHPNYVGNNLKSMRLSLDQSMKNLRTDYIDIFFVHFWDLHTSVEELMDGLHQLVLAGKVLYLGISDSPAWFVVKANEYAKWNGKTPFVVYQAAYSVLQRDIEREILPMCRHEGIALTFWNVLAGGHIRSDEEEETRRKTGEKGRTMFGPWERNETEKKMCNALGIVAEKVGAKHITAVAIAYVMHKAPYVFPIVGARKAEHLQANIEALSISLSDENVKFIDDVLPFDQGFPSNFFGQYGSGMYPFILTSSATFDPQPLLAPIAHEK</sequence>
<evidence type="ECO:0000313" key="4">
    <source>
        <dbReference type="EMBL" id="EIM80326.1"/>
    </source>
</evidence>
<organism evidence="4 5">
    <name type="scientific">Stereum hirsutum (strain FP-91666)</name>
    <name type="common">White-rot fungus</name>
    <dbReference type="NCBI Taxonomy" id="721885"/>
    <lineage>
        <taxon>Eukaryota</taxon>
        <taxon>Fungi</taxon>
        <taxon>Dikarya</taxon>
        <taxon>Basidiomycota</taxon>
        <taxon>Agaricomycotina</taxon>
        <taxon>Agaricomycetes</taxon>
        <taxon>Russulales</taxon>
        <taxon>Stereaceae</taxon>
        <taxon>Stereum</taxon>
    </lineage>
</organism>
<accession>R7RY45</accession>
<dbReference type="InterPro" id="IPR036812">
    <property type="entry name" value="NAD(P)_OxRdtase_dom_sf"/>
</dbReference>
<reference evidence="5" key="1">
    <citation type="journal article" date="2012" name="Science">
        <title>The Paleozoic origin of enzymatic lignin decomposition reconstructed from 31 fungal genomes.</title>
        <authorList>
            <person name="Floudas D."/>
            <person name="Binder M."/>
            <person name="Riley R."/>
            <person name="Barry K."/>
            <person name="Blanchette R.A."/>
            <person name="Henrissat B."/>
            <person name="Martinez A.T."/>
            <person name="Otillar R."/>
            <person name="Spatafora J.W."/>
            <person name="Yadav J.S."/>
            <person name="Aerts A."/>
            <person name="Benoit I."/>
            <person name="Boyd A."/>
            <person name="Carlson A."/>
            <person name="Copeland A."/>
            <person name="Coutinho P.M."/>
            <person name="de Vries R.P."/>
            <person name="Ferreira P."/>
            <person name="Findley K."/>
            <person name="Foster B."/>
            <person name="Gaskell J."/>
            <person name="Glotzer D."/>
            <person name="Gorecki P."/>
            <person name="Heitman J."/>
            <person name="Hesse C."/>
            <person name="Hori C."/>
            <person name="Igarashi K."/>
            <person name="Jurgens J.A."/>
            <person name="Kallen N."/>
            <person name="Kersten P."/>
            <person name="Kohler A."/>
            <person name="Kuees U."/>
            <person name="Kumar T.K.A."/>
            <person name="Kuo A."/>
            <person name="LaButti K."/>
            <person name="Larrondo L.F."/>
            <person name="Lindquist E."/>
            <person name="Ling A."/>
            <person name="Lombard V."/>
            <person name="Lucas S."/>
            <person name="Lundell T."/>
            <person name="Martin R."/>
            <person name="McLaughlin D.J."/>
            <person name="Morgenstern I."/>
            <person name="Morin E."/>
            <person name="Murat C."/>
            <person name="Nagy L.G."/>
            <person name="Nolan M."/>
            <person name="Ohm R.A."/>
            <person name="Patyshakuliyeva A."/>
            <person name="Rokas A."/>
            <person name="Ruiz-Duenas F.J."/>
            <person name="Sabat G."/>
            <person name="Salamov A."/>
            <person name="Samejima M."/>
            <person name="Schmutz J."/>
            <person name="Slot J.C."/>
            <person name="St John F."/>
            <person name="Stenlid J."/>
            <person name="Sun H."/>
            <person name="Sun S."/>
            <person name="Syed K."/>
            <person name="Tsang A."/>
            <person name="Wiebenga A."/>
            <person name="Young D."/>
            <person name="Pisabarro A."/>
            <person name="Eastwood D.C."/>
            <person name="Martin F."/>
            <person name="Cullen D."/>
            <person name="Grigoriev I.V."/>
            <person name="Hibbett D.S."/>
        </authorList>
    </citation>
    <scope>NUCLEOTIDE SEQUENCE [LARGE SCALE GENOMIC DNA]</scope>
    <source>
        <strain evidence="5">FP-91666</strain>
    </source>
</reference>
<dbReference type="OMA" id="HEERAVC"/>
<evidence type="ECO:0000313" key="5">
    <source>
        <dbReference type="Proteomes" id="UP000053927"/>
    </source>
</evidence>
<comment type="similarity">
    <text evidence="2">Belongs to the aldo/keto reductase family. Aldo/keto reductase 2 subfamily.</text>
</comment>
<evidence type="ECO:0000256" key="2">
    <source>
        <dbReference type="ARBA" id="ARBA00038157"/>
    </source>
</evidence>
<dbReference type="KEGG" id="shs:STEHIDRAFT_87288"/>
<dbReference type="eggNOG" id="KOG1575">
    <property type="taxonomic scope" value="Eukaryota"/>
</dbReference>
<keyword evidence="1" id="KW-0521">NADP</keyword>